<dbReference type="PROSITE" id="PS51272">
    <property type="entry name" value="SLH"/>
    <property type="match status" value="2"/>
</dbReference>
<dbReference type="EMBL" id="BAAADO010000002">
    <property type="protein sequence ID" value="GAA0486849.1"/>
    <property type="molecule type" value="Genomic_DNA"/>
</dbReference>
<reference evidence="5" key="1">
    <citation type="journal article" date="2019" name="Int. J. Syst. Evol. Microbiol.">
        <title>The Global Catalogue of Microorganisms (GCM) 10K type strain sequencing project: providing services to taxonomists for standard genome sequencing and annotation.</title>
        <authorList>
            <consortium name="The Broad Institute Genomics Platform"/>
            <consortium name="The Broad Institute Genome Sequencing Center for Infectious Disease"/>
            <person name="Wu L."/>
            <person name="Ma J."/>
        </authorList>
    </citation>
    <scope>NUCLEOTIDE SEQUENCE [LARGE SCALE GENOMIC DNA]</scope>
    <source>
        <strain evidence="5">JCM 12389</strain>
    </source>
</reference>
<feature type="chain" id="PRO_5045437224" description="SLH domain-containing protein" evidence="2">
    <location>
        <begin position="23"/>
        <end position="472"/>
    </location>
</feature>
<name>A0ABP3KU20_9BACI</name>
<dbReference type="Proteomes" id="UP001500880">
    <property type="component" value="Unassembled WGS sequence"/>
</dbReference>
<evidence type="ECO:0000313" key="4">
    <source>
        <dbReference type="EMBL" id="GAA0486849.1"/>
    </source>
</evidence>
<proteinExistence type="predicted"/>
<dbReference type="InterPro" id="IPR008258">
    <property type="entry name" value="Transglycosylase_SLT_dom_1"/>
</dbReference>
<feature type="domain" description="SLH" evidence="3">
    <location>
        <begin position="299"/>
        <end position="362"/>
    </location>
</feature>
<keyword evidence="1 2" id="KW-0732">Signal</keyword>
<dbReference type="Pfam" id="PF00395">
    <property type="entry name" value="SLH"/>
    <property type="match status" value="1"/>
</dbReference>
<gene>
    <name evidence="4" type="ORF">GCM10008986_10320</name>
</gene>
<organism evidence="4 5">
    <name type="scientific">Salinibacillus aidingensis</name>
    <dbReference type="NCBI Taxonomy" id="237684"/>
    <lineage>
        <taxon>Bacteria</taxon>
        <taxon>Bacillati</taxon>
        <taxon>Bacillota</taxon>
        <taxon>Bacilli</taxon>
        <taxon>Bacillales</taxon>
        <taxon>Bacillaceae</taxon>
        <taxon>Salinibacillus</taxon>
    </lineage>
</organism>
<dbReference type="SUPFAM" id="SSF53955">
    <property type="entry name" value="Lysozyme-like"/>
    <property type="match status" value="1"/>
</dbReference>
<sequence length="472" mass="54110">MKKFKAFLVTLIMTLTAISVLTLVPENYEAGNLSIKEKKEIISDIAREYDIPPEILKAIAYEETGYKQFNEDGSPYISTDGGIGIMQVTPGNIDFSVNEEKLKTDIRYNIEVGAKVLDNKWDLDTPKINNGSRHILENWYFAIAAYNGLSRGNDPNVNSGDTYQFGVYKRIEGASLIFWDESPDYVYFDFPKFDINYEDGDNRMHFPEGKSYVTETVTPSQQMYEQGDIVYIDERDGSVSFYKGEYDGNPDKKLWPYTPLTIKGEPQELNDIDNDYVYYKVESAEDTGQVASAYLNKESKDLMFSDPIDDKRAAALAFAAMNDYVQGYQDGSFGSKDKLRREHVAVILDNILNLSAPDSYEMISDDVKKTNDYYEQLREVEYHKFLGGGGELRPNEYLTRSQMAQVMTEAFDSYYSEPTETHTFKDQGKIWNSEAVNKIYQNDITVADPFRPNEDITRSQFAIFIYRTMVDF</sequence>
<dbReference type="InterPro" id="IPR023346">
    <property type="entry name" value="Lysozyme-like_dom_sf"/>
</dbReference>
<dbReference type="RefSeq" id="WP_343838383.1">
    <property type="nucleotide sequence ID" value="NZ_BAAADO010000002.1"/>
</dbReference>
<dbReference type="Pfam" id="PF01464">
    <property type="entry name" value="SLT"/>
    <property type="match status" value="1"/>
</dbReference>
<feature type="signal peptide" evidence="2">
    <location>
        <begin position="1"/>
        <end position="22"/>
    </location>
</feature>
<keyword evidence="5" id="KW-1185">Reference proteome</keyword>
<evidence type="ECO:0000313" key="5">
    <source>
        <dbReference type="Proteomes" id="UP001500880"/>
    </source>
</evidence>
<dbReference type="InterPro" id="IPR001119">
    <property type="entry name" value="SLH_dom"/>
</dbReference>
<comment type="caution">
    <text evidence="4">The sequence shown here is derived from an EMBL/GenBank/DDBJ whole genome shotgun (WGS) entry which is preliminary data.</text>
</comment>
<dbReference type="Gene3D" id="1.10.530.10">
    <property type="match status" value="1"/>
</dbReference>
<evidence type="ECO:0000259" key="3">
    <source>
        <dbReference type="PROSITE" id="PS51272"/>
    </source>
</evidence>
<evidence type="ECO:0000256" key="2">
    <source>
        <dbReference type="SAM" id="SignalP"/>
    </source>
</evidence>
<accession>A0ABP3KU20</accession>
<protein>
    <recommendedName>
        <fullName evidence="3">SLH domain-containing protein</fullName>
    </recommendedName>
</protein>
<evidence type="ECO:0000256" key="1">
    <source>
        <dbReference type="ARBA" id="ARBA00022729"/>
    </source>
</evidence>
<feature type="domain" description="SLH" evidence="3">
    <location>
        <begin position="419"/>
        <end position="472"/>
    </location>
</feature>